<organism evidence="1">
    <name type="scientific">viral metagenome</name>
    <dbReference type="NCBI Taxonomy" id="1070528"/>
    <lineage>
        <taxon>unclassified sequences</taxon>
        <taxon>metagenomes</taxon>
        <taxon>organismal metagenomes</taxon>
    </lineage>
</organism>
<evidence type="ECO:0008006" key="2">
    <source>
        <dbReference type="Google" id="ProtNLM"/>
    </source>
</evidence>
<name>A0A6C0HL94_9ZZZZ</name>
<dbReference type="InterPro" id="IPR029044">
    <property type="entry name" value="Nucleotide-diphossugar_trans"/>
</dbReference>
<dbReference type="AlphaFoldDB" id="A0A6C0HL94"/>
<dbReference type="Gene3D" id="3.90.550.10">
    <property type="entry name" value="Spore Coat Polysaccharide Biosynthesis Protein SpsA, Chain A"/>
    <property type="match status" value="1"/>
</dbReference>
<reference evidence="1" key="1">
    <citation type="journal article" date="2020" name="Nature">
        <title>Giant virus diversity and host interactions through global metagenomics.</title>
        <authorList>
            <person name="Schulz F."/>
            <person name="Roux S."/>
            <person name="Paez-Espino D."/>
            <person name="Jungbluth S."/>
            <person name="Walsh D.A."/>
            <person name="Denef V.J."/>
            <person name="McMahon K.D."/>
            <person name="Konstantinidis K.T."/>
            <person name="Eloe-Fadrosh E.A."/>
            <person name="Kyrpides N.C."/>
            <person name="Woyke T."/>
        </authorList>
    </citation>
    <scope>NUCLEOTIDE SEQUENCE</scope>
    <source>
        <strain evidence="1">GVMAG-M-3300023184-13</strain>
    </source>
</reference>
<evidence type="ECO:0000313" key="1">
    <source>
        <dbReference type="EMBL" id="QHT81259.1"/>
    </source>
</evidence>
<sequence length="257" mass="30395">MSKCIVFVCNKQYFNKFIYTCSQLITTGKYTGDICLVIGNDLCNDPLLNCKFIQNNGNGNVNIFIKHFPDIEFSNDFTQINNNINTDGRNLTKQFQWHKMHLFNIFFKQWDYIFYLDCGITIFAEISPMLNTCTKNTLLAHSDAFPTYEWKLHTQFDKCNTNIFTKLNNTYNLHVDYFQTTIMLYDTNIIDNNTYTDLINLTLKYPISKTNEQGIMALYFTNIKPCFTQIPTHNENIHYYDYLSRNKKYNYIMLKSC</sequence>
<proteinExistence type="predicted"/>
<dbReference type="SUPFAM" id="SSF53448">
    <property type="entry name" value="Nucleotide-diphospho-sugar transferases"/>
    <property type="match status" value="1"/>
</dbReference>
<accession>A0A6C0HL94</accession>
<protein>
    <recommendedName>
        <fullName evidence="2">Nucleotide-diphospho-sugar transferase domain-containing protein</fullName>
    </recommendedName>
</protein>
<dbReference type="EMBL" id="MN739980">
    <property type="protein sequence ID" value="QHT81259.1"/>
    <property type="molecule type" value="Genomic_DNA"/>
</dbReference>